<dbReference type="OrthoDB" id="8689507at2"/>
<dbReference type="Proteomes" id="UP000095131">
    <property type="component" value="Unassembled WGS sequence"/>
</dbReference>
<dbReference type="AlphaFoldDB" id="A0A1E3WMC7"/>
<proteinExistence type="predicted"/>
<sequence length="70" mass="7813">MRKTIILKPKEGCQVRKPDASALAKDGEEVIYNAYWARRIKDGDVIVLKSLPKVKSEKAKQPVANSSEES</sequence>
<dbReference type="InterPro" id="IPR024400">
    <property type="entry name" value="DUF2635"/>
</dbReference>
<dbReference type="Pfam" id="PF10948">
    <property type="entry name" value="DUF2635"/>
    <property type="match status" value="1"/>
</dbReference>
<evidence type="ECO:0000313" key="1">
    <source>
        <dbReference type="EMBL" id="ODS10924.1"/>
    </source>
</evidence>
<evidence type="ECO:0000313" key="2">
    <source>
        <dbReference type="Proteomes" id="UP000095131"/>
    </source>
</evidence>
<dbReference type="EMBL" id="MDCJ01000002">
    <property type="protein sequence ID" value="ODS10924.1"/>
    <property type="molecule type" value="Genomic_DNA"/>
</dbReference>
<name>A0A1E3WMC7_9VIBR</name>
<accession>A0A1E3WMC7</accession>
<comment type="caution">
    <text evidence="1">The sequence shown here is derived from an EMBL/GenBank/DDBJ whole genome shotgun (WGS) entry which is preliminary data.</text>
</comment>
<protein>
    <recommendedName>
        <fullName evidence="3">DUF2635 domain-containing protein</fullName>
    </recommendedName>
</protein>
<reference evidence="1 2" key="1">
    <citation type="submission" date="2016-08" db="EMBL/GenBank/DDBJ databases">
        <title>Genome sequencing of Vibrio scophthalmi strain FP3289, an isolated from Paralichthys olivaceus.</title>
        <authorList>
            <person name="Han H.-J."/>
        </authorList>
    </citation>
    <scope>NUCLEOTIDE SEQUENCE [LARGE SCALE GENOMIC DNA]</scope>
    <source>
        <strain evidence="1 2">FP3289</strain>
    </source>
</reference>
<dbReference type="RefSeq" id="WP_069446354.1">
    <property type="nucleotide sequence ID" value="NZ_MDCJ01000002.1"/>
</dbReference>
<evidence type="ECO:0008006" key="3">
    <source>
        <dbReference type="Google" id="ProtNLM"/>
    </source>
</evidence>
<organism evidence="1 2">
    <name type="scientific">Vibrio scophthalmi</name>
    <dbReference type="NCBI Taxonomy" id="45658"/>
    <lineage>
        <taxon>Bacteria</taxon>
        <taxon>Pseudomonadati</taxon>
        <taxon>Pseudomonadota</taxon>
        <taxon>Gammaproteobacteria</taxon>
        <taxon>Vibrionales</taxon>
        <taxon>Vibrionaceae</taxon>
        <taxon>Vibrio</taxon>
    </lineage>
</organism>
<gene>
    <name evidence="1" type="ORF">VSF3289_01185</name>
</gene>